<feature type="transmembrane region" description="Helical" evidence="8">
    <location>
        <begin position="49"/>
        <end position="66"/>
    </location>
</feature>
<feature type="transmembrane region" description="Helical" evidence="8">
    <location>
        <begin position="75"/>
        <end position="94"/>
    </location>
</feature>
<evidence type="ECO:0000259" key="9">
    <source>
        <dbReference type="Pfam" id="PF13515"/>
    </source>
</evidence>
<feature type="transmembrane region" description="Helical" evidence="8">
    <location>
        <begin position="100"/>
        <end position="116"/>
    </location>
</feature>
<accession>A0A4V5MZG5</accession>
<feature type="transmembrane region" description="Helical" evidence="8">
    <location>
        <begin position="496"/>
        <end position="514"/>
    </location>
</feature>
<evidence type="ECO:0000313" key="10">
    <source>
        <dbReference type="EMBL" id="TKA08099.1"/>
    </source>
</evidence>
<proteinExistence type="inferred from homology"/>
<evidence type="ECO:0000256" key="3">
    <source>
        <dbReference type="ARBA" id="ARBA00022692"/>
    </source>
</evidence>
<evidence type="ECO:0000256" key="1">
    <source>
        <dbReference type="ARBA" id="ARBA00004651"/>
    </source>
</evidence>
<name>A0A4V5MZG5_9ACTN</name>
<gene>
    <name evidence="10" type="ORF">FCI23_29850</name>
</gene>
<evidence type="ECO:0000256" key="2">
    <source>
        <dbReference type="ARBA" id="ARBA00022475"/>
    </source>
</evidence>
<comment type="caution">
    <text evidence="10">The sequence shown here is derived from an EMBL/GenBank/DDBJ whole genome shotgun (WGS) entry which is preliminary data.</text>
</comment>
<keyword evidence="5 8" id="KW-0472">Membrane</keyword>
<dbReference type="EMBL" id="SUMC01000034">
    <property type="protein sequence ID" value="TKA08099.1"/>
    <property type="molecule type" value="Genomic_DNA"/>
</dbReference>
<dbReference type="PANTHER" id="PTHR30509">
    <property type="entry name" value="P-HYDROXYBENZOIC ACID EFFLUX PUMP SUBUNIT-RELATED"/>
    <property type="match status" value="1"/>
</dbReference>
<keyword evidence="11" id="KW-1185">Reference proteome</keyword>
<protein>
    <submittedName>
        <fullName evidence="10">FUSC family protein</fullName>
    </submittedName>
</protein>
<organism evidence="10 11">
    <name type="scientific">Actinacidiphila oryziradicis</name>
    <dbReference type="NCBI Taxonomy" id="2571141"/>
    <lineage>
        <taxon>Bacteria</taxon>
        <taxon>Bacillati</taxon>
        <taxon>Actinomycetota</taxon>
        <taxon>Actinomycetes</taxon>
        <taxon>Kitasatosporales</taxon>
        <taxon>Streptomycetaceae</taxon>
        <taxon>Actinacidiphila</taxon>
    </lineage>
</organism>
<feature type="transmembrane region" description="Helical" evidence="8">
    <location>
        <begin position="521"/>
        <end position="544"/>
    </location>
</feature>
<dbReference type="Pfam" id="PF13515">
    <property type="entry name" value="FUSC_2"/>
    <property type="match status" value="1"/>
</dbReference>
<reference evidence="10 11" key="1">
    <citation type="submission" date="2019-04" db="EMBL/GenBank/DDBJ databases">
        <title>Streptomyces oryziradicis sp. nov., a novel actinomycete isolated from rhizosphere soil of rice (Oryza sativa L.).</title>
        <authorList>
            <person name="Li C."/>
        </authorList>
    </citation>
    <scope>NUCLEOTIDE SEQUENCE [LARGE SCALE GENOMIC DNA]</scope>
    <source>
        <strain evidence="10 11">NEAU-C40</strain>
    </source>
</reference>
<feature type="compositionally biased region" description="Basic and acidic residues" evidence="7">
    <location>
        <begin position="763"/>
        <end position="776"/>
    </location>
</feature>
<evidence type="ECO:0000256" key="6">
    <source>
        <dbReference type="ARBA" id="ARBA00043993"/>
    </source>
</evidence>
<dbReference type="PANTHER" id="PTHR30509:SF9">
    <property type="entry name" value="MULTIDRUG RESISTANCE PROTEIN MDTO"/>
    <property type="match status" value="1"/>
</dbReference>
<comment type="similarity">
    <text evidence="6">Belongs to the YccS/YhfK family.</text>
</comment>
<keyword evidence="2" id="KW-1003">Cell membrane</keyword>
<feature type="transmembrane region" description="Helical" evidence="8">
    <location>
        <begin position="128"/>
        <end position="147"/>
    </location>
</feature>
<feature type="transmembrane region" description="Helical" evidence="8">
    <location>
        <begin position="21"/>
        <end position="43"/>
    </location>
</feature>
<sequence>MGRLRQAGADLWDRFIASDPGLIRLLSALNTVGAIIVTLGVLAALGTSVTLLVAGALAAMVSSFAISEPRLRDQAVTLALGLPTALASVSLATILTPYRITADLVFIALIFAAVYVRRFGERGTSLGVIAFQLFFVVQFLRAGTALLPKLCEVVVIAFCSSGFVRFGVLRATPDRVLGQLQRAFRVRLARVLDAYIDVLEAEPESVPTDRAAAELHRHLTRLHRCALMIQNRLESGAHDPKVADLVQRRVAEAEIAAERLGILLLRALRQDDADYTLTLHLPGHPPGTKPVPGPGEGRDAAALRKLAAELRALRLLISRTPQESAGTGNAFVRNRLLGYRDDERIPDASPAVQDAFRAVGEFARAMLGLRMVLEEDGVSADDSPETVRSREELEAEDALATAGEDREEPEHRTGLSRPSTRAAFQVATGSALAILGGELLSPQRWYWAVLTCWVVFINTSSTGEILIKGYRRLIGTVVGVVAGLGLASLVGGDTWLAFALVIICVFGMFFTAPLSYTLMSFFVTMMLGLLYTLLHTFSPAVLVLRIEETALGVTCGLIAAVLVLPVHTQDRTDAQLREVLQQLREVIAQAVAQLSGAPAGDLLDKARDLDIALDGLNRTLKPLTHPNSPLRTRRRNARYILGLLETCAYHARSLAATAEQIPDSLRIGADPRLAEAARRIDHNLQTLIRHLAGNGDKHARLESEPSIASLLKSADGADRESPDGDVHSTVTLRVLRHLQRLDELILGLARPLGLTTSDGEPQESGRRPKPPERISA</sequence>
<dbReference type="InterPro" id="IPR049453">
    <property type="entry name" value="Memb_transporter_dom"/>
</dbReference>
<dbReference type="Proteomes" id="UP000305778">
    <property type="component" value="Unassembled WGS sequence"/>
</dbReference>
<feature type="domain" description="Integral membrane bound transporter" evidence="9">
    <location>
        <begin position="433"/>
        <end position="558"/>
    </location>
</feature>
<comment type="subcellular location">
    <subcellularLocation>
        <location evidence="1">Cell membrane</location>
        <topology evidence="1">Multi-pass membrane protein</topology>
    </subcellularLocation>
</comment>
<evidence type="ECO:0000256" key="4">
    <source>
        <dbReference type="ARBA" id="ARBA00022989"/>
    </source>
</evidence>
<dbReference type="OrthoDB" id="7431670at2"/>
<feature type="region of interest" description="Disordered" evidence="7">
    <location>
        <begin position="753"/>
        <end position="776"/>
    </location>
</feature>
<dbReference type="AlphaFoldDB" id="A0A4V5MZG5"/>
<evidence type="ECO:0000256" key="7">
    <source>
        <dbReference type="SAM" id="MobiDB-lite"/>
    </source>
</evidence>
<feature type="transmembrane region" description="Helical" evidence="8">
    <location>
        <begin position="473"/>
        <end position="490"/>
    </location>
</feature>
<evidence type="ECO:0000313" key="11">
    <source>
        <dbReference type="Proteomes" id="UP000305778"/>
    </source>
</evidence>
<keyword evidence="4 8" id="KW-1133">Transmembrane helix</keyword>
<keyword evidence="3 8" id="KW-0812">Transmembrane</keyword>
<evidence type="ECO:0000256" key="5">
    <source>
        <dbReference type="ARBA" id="ARBA00023136"/>
    </source>
</evidence>
<dbReference type="RefSeq" id="WP_136727103.1">
    <property type="nucleotide sequence ID" value="NZ_SUMC01000034.1"/>
</dbReference>
<feature type="transmembrane region" description="Helical" evidence="8">
    <location>
        <begin position="446"/>
        <end position="466"/>
    </location>
</feature>
<evidence type="ECO:0000256" key="8">
    <source>
        <dbReference type="SAM" id="Phobius"/>
    </source>
</evidence>
<feature type="region of interest" description="Disordered" evidence="7">
    <location>
        <begin position="377"/>
        <end position="418"/>
    </location>
</feature>
<dbReference type="GO" id="GO:0005886">
    <property type="term" value="C:plasma membrane"/>
    <property type="evidence" value="ECO:0007669"/>
    <property type="project" value="UniProtKB-SubCell"/>
</dbReference>